<reference evidence="2 3" key="1">
    <citation type="submission" date="2009-10" db="EMBL/GenBank/DDBJ databases">
        <title>Complete sequence of chromosome of Ammonifex degensii KC4.</title>
        <authorList>
            <consortium name="US DOE Joint Genome Institute"/>
            <person name="Kerfeld C."/>
            <person name="Goodner B."/>
            <person name="Huber H."/>
            <person name="Stetter K."/>
            <person name="Lucas S."/>
            <person name="Copeland A."/>
            <person name="Lapidus A."/>
            <person name="Glavina del Rio T."/>
            <person name="Dalin E."/>
            <person name="Tice H."/>
            <person name="Bruce D."/>
            <person name="Goodwin L."/>
            <person name="Pitluck S."/>
            <person name="Saunders E."/>
            <person name="Brettin T."/>
            <person name="Detter J.C."/>
            <person name="Han C."/>
            <person name="Larimer F."/>
            <person name="Land M."/>
            <person name="Hauser L."/>
            <person name="Kyrpides N."/>
            <person name="Ovchinnikova G."/>
            <person name="Richardson P."/>
        </authorList>
    </citation>
    <scope>NUCLEOTIDE SEQUENCE [LARGE SCALE GENOMIC DNA]</scope>
    <source>
        <strain evidence="3">DSM 10501 / KC4</strain>
    </source>
</reference>
<keyword evidence="3" id="KW-1185">Reference proteome</keyword>
<dbReference type="SUPFAM" id="SSF81406">
    <property type="entry name" value="Mitochondrial cytochrome c oxidase subunit IV"/>
    <property type="match status" value="1"/>
</dbReference>
<evidence type="ECO:0000313" key="2">
    <source>
        <dbReference type="EMBL" id="ACX52300.1"/>
    </source>
</evidence>
<organism evidence="2 3">
    <name type="scientific">Ammonifex degensii (strain DSM 10501 / KC4)</name>
    <dbReference type="NCBI Taxonomy" id="429009"/>
    <lineage>
        <taxon>Bacteria</taxon>
        <taxon>Bacillati</taxon>
        <taxon>Bacillota</taxon>
        <taxon>Clostridia</taxon>
        <taxon>Thermoanaerobacterales</taxon>
        <taxon>Thermoanaerobacteraceae</taxon>
        <taxon>Ammonifex</taxon>
    </lineage>
</organism>
<accession>C9R7M1</accession>
<name>C9R7M1_AMMDK</name>
<feature type="transmembrane region" description="Helical" evidence="1">
    <location>
        <begin position="22"/>
        <end position="45"/>
    </location>
</feature>
<keyword evidence="1" id="KW-1133">Transmembrane helix</keyword>
<dbReference type="HOGENOM" id="CLU_3094842_0_0_9"/>
<dbReference type="EMBL" id="CP001785">
    <property type="protein sequence ID" value="ACX52300.1"/>
    <property type="molecule type" value="Genomic_DNA"/>
</dbReference>
<keyword evidence="1" id="KW-0472">Membrane</keyword>
<dbReference type="AlphaFoldDB" id="C9R7M1"/>
<protein>
    <submittedName>
        <fullName evidence="2">Uncharacterized protein</fullName>
    </submittedName>
</protein>
<dbReference type="GO" id="GO:0045277">
    <property type="term" value="C:respiratory chain complex IV"/>
    <property type="evidence" value="ECO:0007669"/>
    <property type="project" value="InterPro"/>
</dbReference>
<dbReference type="Proteomes" id="UP000002620">
    <property type="component" value="Chromosome"/>
</dbReference>
<proteinExistence type="predicted"/>
<dbReference type="RefSeq" id="WP_015739177.1">
    <property type="nucleotide sequence ID" value="NC_013385.1"/>
</dbReference>
<evidence type="ECO:0000313" key="3">
    <source>
        <dbReference type="Proteomes" id="UP000002620"/>
    </source>
</evidence>
<evidence type="ECO:0000256" key="1">
    <source>
        <dbReference type="SAM" id="Phobius"/>
    </source>
</evidence>
<dbReference type="KEGG" id="adg:Adeg_1187"/>
<sequence>MANELEKQQEEWTDLTPPEKKLIWWTLGIGITLLVFFLILFRVIIPPPSVG</sequence>
<gene>
    <name evidence="2" type="ordered locus">Adeg_1187</name>
</gene>
<dbReference type="InterPro" id="IPR036639">
    <property type="entry name" value="Cyt_c_oxidase_su4_sf"/>
</dbReference>
<keyword evidence="1" id="KW-0812">Transmembrane</keyword>